<evidence type="ECO:0000256" key="1">
    <source>
        <dbReference type="ARBA" id="ARBA00022737"/>
    </source>
</evidence>
<gene>
    <name evidence="4" type="ORF">GH714_028103</name>
</gene>
<comment type="caution">
    <text evidence="4">The sequence shown here is derived from an EMBL/GenBank/DDBJ whole genome shotgun (WGS) entry which is preliminary data.</text>
</comment>
<accession>A0A6A6MGS0</accession>
<dbReference type="InterPro" id="IPR002885">
    <property type="entry name" value="PPR_rpt"/>
</dbReference>
<evidence type="ECO:0008006" key="6">
    <source>
        <dbReference type="Google" id="ProtNLM"/>
    </source>
</evidence>
<dbReference type="InterPro" id="IPR011990">
    <property type="entry name" value="TPR-like_helical_dom_sf"/>
</dbReference>
<feature type="repeat" description="PPR" evidence="2">
    <location>
        <begin position="189"/>
        <end position="223"/>
    </location>
</feature>
<protein>
    <recommendedName>
        <fullName evidence="6">Pentacotripeptide-repeat region of PRORP domain-containing protein</fullName>
    </recommendedName>
</protein>
<dbReference type="PROSITE" id="PS51375">
    <property type="entry name" value="PPR"/>
    <property type="match status" value="1"/>
</dbReference>
<feature type="region of interest" description="Disordered" evidence="3">
    <location>
        <begin position="41"/>
        <end position="85"/>
    </location>
</feature>
<dbReference type="Pfam" id="PF13812">
    <property type="entry name" value="PPR_3"/>
    <property type="match status" value="1"/>
</dbReference>
<dbReference type="EMBL" id="JAAGAX010000006">
    <property type="protein sequence ID" value="KAF2312117.1"/>
    <property type="molecule type" value="Genomic_DNA"/>
</dbReference>
<evidence type="ECO:0000256" key="3">
    <source>
        <dbReference type="SAM" id="MobiDB-lite"/>
    </source>
</evidence>
<name>A0A6A6MGS0_HEVBR</name>
<proteinExistence type="predicted"/>
<organism evidence="4 5">
    <name type="scientific">Hevea brasiliensis</name>
    <name type="common">Para rubber tree</name>
    <name type="synonym">Siphonia brasiliensis</name>
    <dbReference type="NCBI Taxonomy" id="3981"/>
    <lineage>
        <taxon>Eukaryota</taxon>
        <taxon>Viridiplantae</taxon>
        <taxon>Streptophyta</taxon>
        <taxon>Embryophyta</taxon>
        <taxon>Tracheophyta</taxon>
        <taxon>Spermatophyta</taxon>
        <taxon>Magnoliopsida</taxon>
        <taxon>eudicotyledons</taxon>
        <taxon>Gunneridae</taxon>
        <taxon>Pentapetalae</taxon>
        <taxon>rosids</taxon>
        <taxon>fabids</taxon>
        <taxon>Malpighiales</taxon>
        <taxon>Euphorbiaceae</taxon>
        <taxon>Crotonoideae</taxon>
        <taxon>Micrandreae</taxon>
        <taxon>Hevea</taxon>
    </lineage>
</organism>
<dbReference type="PANTHER" id="PTHR47003:SF2">
    <property type="entry name" value="OS01G0970900 PROTEIN"/>
    <property type="match status" value="1"/>
</dbReference>
<evidence type="ECO:0000313" key="5">
    <source>
        <dbReference type="Proteomes" id="UP000467840"/>
    </source>
</evidence>
<dbReference type="AlphaFoldDB" id="A0A6A6MGS0"/>
<keyword evidence="5" id="KW-1185">Reference proteome</keyword>
<dbReference type="InterPro" id="IPR044578">
    <property type="entry name" value="BIR6-like"/>
</dbReference>
<dbReference type="NCBIfam" id="TIGR00756">
    <property type="entry name" value="PPR"/>
    <property type="match status" value="1"/>
</dbReference>
<evidence type="ECO:0000313" key="4">
    <source>
        <dbReference type="EMBL" id="KAF2312117.1"/>
    </source>
</evidence>
<dbReference type="Proteomes" id="UP000467840">
    <property type="component" value="Chromosome 14"/>
</dbReference>
<dbReference type="Gene3D" id="1.25.40.10">
    <property type="entry name" value="Tetratricopeptide repeat domain"/>
    <property type="match status" value="1"/>
</dbReference>
<dbReference type="PANTHER" id="PTHR47003">
    <property type="entry name" value="OS01G0970900 PROTEIN"/>
    <property type="match status" value="1"/>
</dbReference>
<evidence type="ECO:0000256" key="2">
    <source>
        <dbReference type="PROSITE-ProRule" id="PRU00708"/>
    </source>
</evidence>
<dbReference type="GO" id="GO:0008380">
    <property type="term" value="P:RNA splicing"/>
    <property type="evidence" value="ECO:0007669"/>
    <property type="project" value="InterPro"/>
</dbReference>
<sequence>MDSKDRDWDFRKLMKDIEFLEDEELMGLVRCLTYDMERKERVGEPEGSVSWWQEIPPPIPQPQSETESPNAAPENQKQQRILRGERPDPEKLEDIICRMMASRAWTTRLQNSIRDLVPEFDHSLVYNVLHGARNSEHALQFFRWVERAGLFRHDRGTHMKIIEILGRASKLNHARCILLDMPKNGVEWDEDMFVVLIESYGKAGIVQEAVKIFQKMNELGVERTVKSYDTLFKVILRRGRYDG</sequence>
<keyword evidence="1" id="KW-0677">Repeat</keyword>
<reference evidence="4 5" key="1">
    <citation type="journal article" date="2020" name="Mol. Plant">
        <title>The Chromosome-Based Rubber Tree Genome Provides New Insights into Spurge Genome Evolution and Rubber Biosynthesis.</title>
        <authorList>
            <person name="Liu J."/>
            <person name="Shi C."/>
            <person name="Shi C.C."/>
            <person name="Li W."/>
            <person name="Zhang Q.J."/>
            <person name="Zhang Y."/>
            <person name="Li K."/>
            <person name="Lu H.F."/>
            <person name="Shi C."/>
            <person name="Zhu S.T."/>
            <person name="Xiao Z.Y."/>
            <person name="Nan H."/>
            <person name="Yue Y."/>
            <person name="Zhu X.G."/>
            <person name="Wu Y."/>
            <person name="Hong X.N."/>
            <person name="Fan G.Y."/>
            <person name="Tong Y."/>
            <person name="Zhang D."/>
            <person name="Mao C.L."/>
            <person name="Liu Y.L."/>
            <person name="Hao S.J."/>
            <person name="Liu W.Q."/>
            <person name="Lv M.Q."/>
            <person name="Zhang H.B."/>
            <person name="Liu Y."/>
            <person name="Hu-Tang G.R."/>
            <person name="Wang J.P."/>
            <person name="Wang J.H."/>
            <person name="Sun Y.H."/>
            <person name="Ni S.B."/>
            <person name="Chen W.B."/>
            <person name="Zhang X.C."/>
            <person name="Jiao Y.N."/>
            <person name="Eichler E.E."/>
            <person name="Li G.H."/>
            <person name="Liu X."/>
            <person name="Gao L.Z."/>
        </authorList>
    </citation>
    <scope>NUCLEOTIDE SEQUENCE [LARGE SCALE GENOMIC DNA]</scope>
    <source>
        <strain evidence="5">cv. GT1</strain>
        <tissue evidence="4">Leaf</tissue>
    </source>
</reference>